<feature type="transmembrane region" description="Helical" evidence="11">
    <location>
        <begin position="665"/>
        <end position="688"/>
    </location>
</feature>
<dbReference type="InterPro" id="IPR050173">
    <property type="entry name" value="ABC_transporter_C-like"/>
</dbReference>
<dbReference type="InterPro" id="IPR011527">
    <property type="entry name" value="ABC1_TM_dom"/>
</dbReference>
<dbReference type="InterPro" id="IPR058047">
    <property type="entry name" value="CPSase_preATP-grasp"/>
</dbReference>
<dbReference type="Pfam" id="PF00664">
    <property type="entry name" value="ABC_membrane"/>
    <property type="match status" value="1"/>
</dbReference>
<feature type="transmembrane region" description="Helical" evidence="11">
    <location>
        <begin position="55"/>
        <end position="76"/>
    </location>
</feature>
<dbReference type="Gene3D" id="3.40.50.300">
    <property type="entry name" value="P-loop containing nucleotide triphosphate hydrolases"/>
    <property type="match status" value="2"/>
</dbReference>
<keyword evidence="5 11" id="KW-0812">Transmembrane</keyword>
<feature type="domain" description="ABC transporter" evidence="12">
    <location>
        <begin position="255"/>
        <end position="482"/>
    </location>
</feature>
<protein>
    <submittedName>
        <fullName evidence="14">Canalicular multispecific organic anion transporter 1</fullName>
    </submittedName>
</protein>
<evidence type="ECO:0000256" key="1">
    <source>
        <dbReference type="ARBA" id="ARBA00004651"/>
    </source>
</evidence>
<evidence type="ECO:0000256" key="5">
    <source>
        <dbReference type="ARBA" id="ARBA00022692"/>
    </source>
</evidence>
<evidence type="ECO:0000256" key="4">
    <source>
        <dbReference type="ARBA" id="ARBA00022475"/>
    </source>
</evidence>
<feature type="domain" description="ABC transmembrane type-1" evidence="13">
    <location>
        <begin position="468"/>
        <end position="723"/>
    </location>
</feature>
<keyword evidence="6" id="KW-0547">Nucleotide-binding</keyword>
<dbReference type="PANTHER" id="PTHR24223:SF399">
    <property type="entry name" value="ABC TRANSPORTER ATNG"/>
    <property type="match status" value="1"/>
</dbReference>
<proteinExistence type="inferred from homology"/>
<dbReference type="InterPro" id="IPR036640">
    <property type="entry name" value="ABC1_TM_sf"/>
</dbReference>
<keyword evidence="7" id="KW-0067">ATP-binding</keyword>
<reference evidence="14 15" key="1">
    <citation type="submission" date="2016-02" db="EMBL/GenBank/DDBJ databases">
        <title>Biosynthesis of antibiotic leucinostatins and their inhibition on Phytophthora in bio-control Purpureocillium lilacinum.</title>
        <authorList>
            <person name="Wang G."/>
            <person name="Liu Z."/>
            <person name="Lin R."/>
            <person name="Li E."/>
            <person name="Mao Z."/>
            <person name="Ling J."/>
            <person name="Yin W."/>
            <person name="Xie B."/>
        </authorList>
    </citation>
    <scope>NUCLEOTIDE SEQUENCE [LARGE SCALE GENOMIC DNA]</scope>
    <source>
        <strain evidence="14">PLFJ-1</strain>
    </source>
</reference>
<dbReference type="InterPro" id="IPR017871">
    <property type="entry name" value="ABC_transporter-like_CS"/>
</dbReference>
<evidence type="ECO:0000256" key="9">
    <source>
        <dbReference type="ARBA" id="ARBA00023136"/>
    </source>
</evidence>
<evidence type="ECO:0000256" key="8">
    <source>
        <dbReference type="ARBA" id="ARBA00022989"/>
    </source>
</evidence>
<dbReference type="PROSITE" id="PS50893">
    <property type="entry name" value="ABC_TRANSPORTER_2"/>
    <property type="match status" value="2"/>
</dbReference>
<name>A0A179HL87_PURLI</name>
<accession>A0A179HL87</accession>
<dbReference type="SUPFAM" id="SSF52440">
    <property type="entry name" value="PreATP-grasp domain"/>
    <property type="match status" value="1"/>
</dbReference>
<dbReference type="InterPro" id="IPR044726">
    <property type="entry name" value="ABCC_6TM_D2"/>
</dbReference>
<dbReference type="InterPro" id="IPR027417">
    <property type="entry name" value="P-loop_NTPase"/>
</dbReference>
<evidence type="ECO:0000259" key="13">
    <source>
        <dbReference type="PROSITE" id="PS50929"/>
    </source>
</evidence>
<comment type="caution">
    <text evidence="14">The sequence shown here is derived from an EMBL/GenBank/DDBJ whole genome shotgun (WGS) entry which is preliminary data.</text>
</comment>
<dbReference type="PANTHER" id="PTHR24223">
    <property type="entry name" value="ATP-BINDING CASSETTE SUB-FAMILY C"/>
    <property type="match status" value="1"/>
</dbReference>
<evidence type="ECO:0000256" key="11">
    <source>
        <dbReference type="SAM" id="Phobius"/>
    </source>
</evidence>
<dbReference type="AlphaFoldDB" id="A0A179HL87"/>
<dbReference type="GO" id="GO:0016887">
    <property type="term" value="F:ATP hydrolysis activity"/>
    <property type="evidence" value="ECO:0007669"/>
    <property type="project" value="InterPro"/>
</dbReference>
<dbReference type="CDD" id="cd18580">
    <property type="entry name" value="ABC_6TM_ABCC_D2"/>
    <property type="match status" value="1"/>
</dbReference>
<dbReference type="InterPro" id="IPR003593">
    <property type="entry name" value="AAA+_ATPase"/>
</dbReference>
<evidence type="ECO:0000313" key="14">
    <source>
        <dbReference type="EMBL" id="OAQ90321.1"/>
    </source>
</evidence>
<dbReference type="GO" id="GO:0005524">
    <property type="term" value="F:ATP binding"/>
    <property type="evidence" value="ECO:0007669"/>
    <property type="project" value="UniProtKB-KW"/>
</dbReference>
<comment type="similarity">
    <text evidence="2">Belongs to the ABC transporter superfamily. ABCC family. Conjugate transporter (TC 3.A.1.208) subfamily.</text>
</comment>
<gene>
    <name evidence="14" type="ORF">VFPFJ_04480</name>
</gene>
<feature type="domain" description="ABC transporter" evidence="12">
    <location>
        <begin position="760"/>
        <end position="1007"/>
    </location>
</feature>
<dbReference type="PROSITE" id="PS50929">
    <property type="entry name" value="ABC_TM1F"/>
    <property type="match status" value="2"/>
</dbReference>
<comment type="subcellular location">
    <subcellularLocation>
        <location evidence="1">Cell membrane</location>
        <topology evidence="1">Multi-pass membrane protein</topology>
    </subcellularLocation>
</comment>
<dbReference type="GO" id="GO:0005886">
    <property type="term" value="C:plasma membrane"/>
    <property type="evidence" value="ECO:0007669"/>
    <property type="project" value="UniProtKB-SubCell"/>
</dbReference>
<evidence type="ECO:0000256" key="7">
    <source>
        <dbReference type="ARBA" id="ARBA00022840"/>
    </source>
</evidence>
<keyword evidence="9 11" id="KW-0472">Membrane</keyword>
<dbReference type="PROSITE" id="PS00211">
    <property type="entry name" value="ABC_TRANSPORTER_1"/>
    <property type="match status" value="1"/>
</dbReference>
<dbReference type="SUPFAM" id="SSF52540">
    <property type="entry name" value="P-loop containing nucleoside triphosphate hydrolases"/>
    <property type="match status" value="2"/>
</dbReference>
<evidence type="ECO:0000256" key="2">
    <source>
        <dbReference type="ARBA" id="ARBA00009726"/>
    </source>
</evidence>
<evidence type="ECO:0000313" key="15">
    <source>
        <dbReference type="Proteomes" id="UP000078340"/>
    </source>
</evidence>
<dbReference type="OMA" id="WIRNRSI"/>
<dbReference type="SMART" id="SM00382">
    <property type="entry name" value="AAA"/>
    <property type="match status" value="2"/>
</dbReference>
<evidence type="ECO:0000256" key="6">
    <source>
        <dbReference type="ARBA" id="ARBA00022741"/>
    </source>
</evidence>
<dbReference type="Gene3D" id="3.40.50.20">
    <property type="match status" value="1"/>
</dbReference>
<dbReference type="EMBL" id="LSBI01000004">
    <property type="protein sequence ID" value="OAQ90321.1"/>
    <property type="molecule type" value="Genomic_DNA"/>
</dbReference>
<dbReference type="Pfam" id="PF25596">
    <property type="entry name" value="CPSase_L_D1"/>
    <property type="match status" value="1"/>
</dbReference>
<keyword evidence="4" id="KW-1003">Cell membrane</keyword>
<dbReference type="Pfam" id="PF00005">
    <property type="entry name" value="ABC_tran"/>
    <property type="match status" value="2"/>
</dbReference>
<dbReference type="GO" id="GO:0140359">
    <property type="term" value="F:ABC-type transporter activity"/>
    <property type="evidence" value="ECO:0007669"/>
    <property type="project" value="InterPro"/>
</dbReference>
<feature type="transmembrane region" description="Helical" evidence="11">
    <location>
        <begin position="505"/>
        <end position="529"/>
    </location>
</feature>
<evidence type="ECO:0000256" key="10">
    <source>
        <dbReference type="ARBA" id="ARBA00023180"/>
    </source>
</evidence>
<feature type="transmembrane region" description="Helical" evidence="11">
    <location>
        <begin position="694"/>
        <end position="715"/>
    </location>
</feature>
<keyword evidence="8 11" id="KW-1133">Transmembrane helix</keyword>
<dbReference type="Gene3D" id="1.20.1560.10">
    <property type="entry name" value="ABC transporter type 1, transmembrane domain"/>
    <property type="match status" value="3"/>
</dbReference>
<dbReference type="Proteomes" id="UP000078340">
    <property type="component" value="Unassembled WGS sequence"/>
</dbReference>
<dbReference type="FunFam" id="3.40.50.300:FF:002145">
    <property type="entry name" value="ABC transporter (MsbA subfamily)"/>
    <property type="match status" value="1"/>
</dbReference>
<sequence>MLDKSLKRKDSDDDAAVTLMTADIEGIFPGVKDVYELVPNTVELVLAMYLLQREIGAACFLVAVSAIVCSFLSTYVSDGIGPARMDWAEATQKRVSTTSLFLTQIKSLKMMGLTAYVSRKLRGLHIQEASESKKFRTYIVWILGVANISHHLTPAVAILAAVFWTRSGGEGFTVSQAFTSLSIVSLISTPIAELTAAYPTIAASLACLERIEAYVLSDEQHDKRVVSKQLYTVSSNGGERLGPVRRPVDVALIALRHVNLTLPGKSEPVLQDITIDIKKSTVTMILGPVGCGKSLLLHSILGHIPITSGCVFVSRGGSSMAYCDQTPWLRNLSIRDNIIAGDEYNPVWYGTVVRACALEQDIARLPDGHHAKVGSGGVNLSGGQKQRLALERASYSRTDVLVLDDVFSALDASTLSKISQALLGRDGILRSMGMTAIVATHSVHHLHYADHILVLGKSGKFYLSSVEAWYIIVFILLGVAFIWVGKLPQVWLRLWTEHGTTTDTALYAGIYVALGIVAIILSAAVFWWYGLFVIPRSGVYIHQLLLDSYLRAPLWFLTQTDTGSVLNRFSQDMSLVDQQIPMAFFETVLNTADTIAAAAIIASGAPYLGGVMGTKSPLYTFLAEVKSGIVTIRSFGWQDAYVEEGLRLLDASQKPYYLMLCIQEWLSLVLGIFVAVISIVLVSLSISYSDISGGGAIGLAMIGLMSFNGSLYGIVMAWTKMETSLGAAARVRTFVRETPDENLPGESSLPAKGWPTTGDVEVAGIHASYKDGGEQILRDISLNARAGQKVGICGTTGSGKSSLLLTLLRLLETSSGHLRIDGVDLSTVPRQILRTRLTVLPQDSIILPERVRMNLDFAGLFQNGPGSDSDVTDDSSYHDQALQNVLERTGLWDLVRQAGGLDADFTSLGLSPGQRQLFALARTLLRKTKVILLDEATSSMDEQTSKLMQQVMADAFEGSTVLMVAHRLQTIADSDYVLVFEDGRVVEAGDPRTSKGLADKVYFLPVNAEFVRKVIHYERPDAIYVTFGGQTALQVGIQLKDEFEGLGVKVLGTPLRGFEIRVRVEAVVVVGASKGGRQALVWAALSPNARDSTLPPIACVVVLQAAGQHVLC</sequence>
<dbReference type="InterPro" id="IPR003439">
    <property type="entry name" value="ABC_transporter-like_ATP-bd"/>
</dbReference>
<dbReference type="InterPro" id="IPR016185">
    <property type="entry name" value="PreATP-grasp_dom_sf"/>
</dbReference>
<feature type="transmembrane region" description="Helical" evidence="11">
    <location>
        <begin position="468"/>
        <end position="485"/>
    </location>
</feature>
<dbReference type="SUPFAM" id="SSF90123">
    <property type="entry name" value="ABC transporter transmembrane region"/>
    <property type="match status" value="2"/>
</dbReference>
<keyword evidence="10" id="KW-0325">Glycoprotein</keyword>
<evidence type="ECO:0000256" key="3">
    <source>
        <dbReference type="ARBA" id="ARBA00022448"/>
    </source>
</evidence>
<feature type="domain" description="ABC transmembrane type-1" evidence="13">
    <location>
        <begin position="17"/>
        <end position="203"/>
    </location>
</feature>
<keyword evidence="3" id="KW-0813">Transport</keyword>
<evidence type="ECO:0000259" key="12">
    <source>
        <dbReference type="PROSITE" id="PS50893"/>
    </source>
</evidence>
<organism evidence="14 15">
    <name type="scientific">Purpureocillium lilacinum</name>
    <name type="common">Paecilomyces lilacinus</name>
    <dbReference type="NCBI Taxonomy" id="33203"/>
    <lineage>
        <taxon>Eukaryota</taxon>
        <taxon>Fungi</taxon>
        <taxon>Dikarya</taxon>
        <taxon>Ascomycota</taxon>
        <taxon>Pezizomycotina</taxon>
        <taxon>Sordariomycetes</taxon>
        <taxon>Hypocreomycetidae</taxon>
        <taxon>Hypocreales</taxon>
        <taxon>Ophiocordycipitaceae</taxon>
        <taxon>Purpureocillium</taxon>
    </lineage>
</organism>